<dbReference type="EMBL" id="JAUTDP010000012">
    <property type="protein sequence ID" value="KAK3391902.1"/>
    <property type="molecule type" value="Genomic_DNA"/>
</dbReference>
<sequence length="218" mass="24593">MKNQNTPQDSAISLSETHLNQPSSTPKPQEPSTPSNNTQPTTTTSSPSDPCAIIPDQDLAPLRARVKEYITRHTRQFHTIYHSQSTLPSSSSSQTSEMHQTVYLLKRAQRINSDLWFVQRSLTDSKGITKEQLDKELLPKLEECMREVDSLNGNGMGLKREVSKRARKAVEGEVEREEGGGKKREKREQSPMKKGRRIIHDHGVRLETLAIDDWHAGA</sequence>
<feature type="compositionally biased region" description="Polar residues" evidence="1">
    <location>
        <begin position="1"/>
        <end position="27"/>
    </location>
</feature>
<evidence type="ECO:0000313" key="3">
    <source>
        <dbReference type="Proteomes" id="UP001281003"/>
    </source>
</evidence>
<keyword evidence="3" id="KW-1185">Reference proteome</keyword>
<feature type="compositionally biased region" description="Basic and acidic residues" evidence="1">
    <location>
        <begin position="162"/>
        <end position="191"/>
    </location>
</feature>
<gene>
    <name evidence="2" type="ORF">B0T20DRAFT_488953</name>
</gene>
<reference evidence="2" key="1">
    <citation type="journal article" date="2023" name="Mol. Phylogenet. Evol.">
        <title>Genome-scale phylogeny and comparative genomics of the fungal order Sordariales.</title>
        <authorList>
            <person name="Hensen N."/>
            <person name="Bonometti L."/>
            <person name="Westerberg I."/>
            <person name="Brannstrom I.O."/>
            <person name="Guillou S."/>
            <person name="Cros-Aarteil S."/>
            <person name="Calhoun S."/>
            <person name="Haridas S."/>
            <person name="Kuo A."/>
            <person name="Mondo S."/>
            <person name="Pangilinan J."/>
            <person name="Riley R."/>
            <person name="LaButti K."/>
            <person name="Andreopoulos B."/>
            <person name="Lipzen A."/>
            <person name="Chen C."/>
            <person name="Yan M."/>
            <person name="Daum C."/>
            <person name="Ng V."/>
            <person name="Clum A."/>
            <person name="Steindorff A."/>
            <person name="Ohm R.A."/>
            <person name="Martin F."/>
            <person name="Silar P."/>
            <person name="Natvig D.O."/>
            <person name="Lalanne C."/>
            <person name="Gautier V."/>
            <person name="Ament-Velasquez S.L."/>
            <person name="Kruys A."/>
            <person name="Hutchinson M.I."/>
            <person name="Powell A.J."/>
            <person name="Barry K."/>
            <person name="Miller A.N."/>
            <person name="Grigoriev I.V."/>
            <person name="Debuchy R."/>
            <person name="Gladieux P."/>
            <person name="Hiltunen Thoren M."/>
            <person name="Johannesson H."/>
        </authorList>
    </citation>
    <scope>NUCLEOTIDE SEQUENCE</scope>
    <source>
        <strain evidence="2">FGSC 1904</strain>
    </source>
</reference>
<dbReference type="AlphaFoldDB" id="A0AAE0P244"/>
<proteinExistence type="predicted"/>
<comment type="caution">
    <text evidence="2">The sequence shown here is derived from an EMBL/GenBank/DDBJ whole genome shotgun (WGS) entry which is preliminary data.</text>
</comment>
<name>A0AAE0P244_SORBR</name>
<evidence type="ECO:0000313" key="2">
    <source>
        <dbReference type="EMBL" id="KAK3391902.1"/>
    </source>
</evidence>
<dbReference type="Proteomes" id="UP001281003">
    <property type="component" value="Unassembled WGS sequence"/>
</dbReference>
<accession>A0AAE0P244</accession>
<evidence type="ECO:0000256" key="1">
    <source>
        <dbReference type="SAM" id="MobiDB-lite"/>
    </source>
</evidence>
<feature type="region of interest" description="Disordered" evidence="1">
    <location>
        <begin position="162"/>
        <end position="199"/>
    </location>
</feature>
<feature type="compositionally biased region" description="Low complexity" evidence="1">
    <location>
        <begin position="32"/>
        <end position="50"/>
    </location>
</feature>
<organism evidence="2 3">
    <name type="scientific">Sordaria brevicollis</name>
    <dbReference type="NCBI Taxonomy" id="83679"/>
    <lineage>
        <taxon>Eukaryota</taxon>
        <taxon>Fungi</taxon>
        <taxon>Dikarya</taxon>
        <taxon>Ascomycota</taxon>
        <taxon>Pezizomycotina</taxon>
        <taxon>Sordariomycetes</taxon>
        <taxon>Sordariomycetidae</taxon>
        <taxon>Sordariales</taxon>
        <taxon>Sordariaceae</taxon>
        <taxon>Sordaria</taxon>
    </lineage>
</organism>
<protein>
    <submittedName>
        <fullName evidence="2">Uncharacterized protein</fullName>
    </submittedName>
</protein>
<reference evidence="2" key="2">
    <citation type="submission" date="2023-07" db="EMBL/GenBank/DDBJ databases">
        <authorList>
            <consortium name="Lawrence Berkeley National Laboratory"/>
            <person name="Haridas S."/>
            <person name="Hensen N."/>
            <person name="Bonometti L."/>
            <person name="Westerberg I."/>
            <person name="Brannstrom I.O."/>
            <person name="Guillou S."/>
            <person name="Cros-Aarteil S."/>
            <person name="Calhoun S."/>
            <person name="Kuo A."/>
            <person name="Mondo S."/>
            <person name="Pangilinan J."/>
            <person name="Riley R."/>
            <person name="LaButti K."/>
            <person name="Andreopoulos B."/>
            <person name="Lipzen A."/>
            <person name="Chen C."/>
            <person name="Yanf M."/>
            <person name="Daum C."/>
            <person name="Ng V."/>
            <person name="Clum A."/>
            <person name="Steindorff A."/>
            <person name="Ohm R."/>
            <person name="Martin F."/>
            <person name="Silar P."/>
            <person name="Natvig D."/>
            <person name="Lalanne C."/>
            <person name="Gautier V."/>
            <person name="Ament-velasquez S.L."/>
            <person name="Kruys A."/>
            <person name="Hutchinson M.I."/>
            <person name="Powell A.J."/>
            <person name="Barry K."/>
            <person name="Miller A.N."/>
            <person name="Grigoriev I.V."/>
            <person name="Debuchy R."/>
            <person name="Gladieux P."/>
            <person name="Thoren M.H."/>
            <person name="Johannesson H."/>
        </authorList>
    </citation>
    <scope>NUCLEOTIDE SEQUENCE</scope>
    <source>
        <strain evidence="2">FGSC 1904</strain>
    </source>
</reference>
<feature type="region of interest" description="Disordered" evidence="1">
    <location>
        <begin position="1"/>
        <end position="53"/>
    </location>
</feature>